<sequence length="430" mass="47418">MKTMTVSMILTFLLIAGAGIPAVAAVPEPMPIEPPMMVTPGDSPDLVDMDFQKLQISPRHSHTELEPGKSDEITVTVTNKDNKTIPVNPIVVDQPYSDYIFDEDWITITPASTELEPDDEVEFMISVEIPDDAERGHYGLQVAFTDDVIPTPYPSPYPMYINALDLHISVWKPPVMQIQPRYIHDRVESNQDYDYTINLKNTGDKDIEINPTLKQERWYRYEMGGQAFEDDAITITAPPVVPADGTATVNVHLEVPLGAKGEYYSGIDLGISDSSSGGWYGNDEVVQLNFEVWTQPTEPYVKGFSTETASPITIEIESNQYRYDMCGGGSSENGDAEEPSFDVVLRGSTGEEVALTRTAVEYHGYVNLGGSDCVPPWEAESSGMYNEGSTSYVERYAADGAAGTWELSILPHYVEAFEYTVMIGDVSAIG</sequence>
<comment type="caution">
    <text evidence="1">The sequence shown here is derived from an EMBL/GenBank/DDBJ whole genome shotgun (WGS) entry which is preliminary data.</text>
</comment>
<protein>
    <submittedName>
        <fullName evidence="1">Uncharacterized protein</fullName>
    </submittedName>
</protein>
<evidence type="ECO:0000313" key="1">
    <source>
        <dbReference type="EMBL" id="PXF59202.1"/>
    </source>
</evidence>
<accession>A0AC61L0U1</accession>
<gene>
    <name evidence="1" type="ORF">C4B59_11895</name>
</gene>
<organism evidence="1 2">
    <name type="scientific">Candidatus Methanogaster sp</name>
    <dbReference type="NCBI Taxonomy" id="3386292"/>
    <lineage>
        <taxon>Archaea</taxon>
        <taxon>Methanobacteriati</taxon>
        <taxon>Methanobacteriota</taxon>
        <taxon>Stenosarchaea group</taxon>
        <taxon>Methanomicrobia</taxon>
        <taxon>Methanosarcinales</taxon>
        <taxon>ANME-2 cluster</taxon>
        <taxon>Candidatus Methanogasteraceae</taxon>
        <taxon>Candidatus Methanogaster</taxon>
    </lineage>
</organism>
<dbReference type="Proteomes" id="UP000248329">
    <property type="component" value="Unassembled WGS sequence"/>
</dbReference>
<name>A0AC61L0U1_9EURY</name>
<evidence type="ECO:0000313" key="2">
    <source>
        <dbReference type="Proteomes" id="UP000248329"/>
    </source>
</evidence>
<reference evidence="1" key="1">
    <citation type="submission" date="2018-01" db="EMBL/GenBank/DDBJ databases">
        <authorList>
            <person name="Krukenberg V."/>
        </authorList>
    </citation>
    <scope>NUCLEOTIDE SEQUENCE</scope>
    <source>
        <strain evidence="1">E20ANME2</strain>
    </source>
</reference>
<dbReference type="EMBL" id="PQXF01000027">
    <property type="protein sequence ID" value="PXF59202.1"/>
    <property type="molecule type" value="Genomic_DNA"/>
</dbReference>
<proteinExistence type="predicted"/>